<dbReference type="SUPFAM" id="SSF53474">
    <property type="entry name" value="alpha/beta-Hydrolases"/>
    <property type="match status" value="1"/>
</dbReference>
<evidence type="ECO:0000313" key="5">
    <source>
        <dbReference type="Proteomes" id="UP000245383"/>
    </source>
</evidence>
<dbReference type="PANTHER" id="PTHR43248">
    <property type="entry name" value="2-SUCCINYL-6-HYDROXY-2,4-CYCLOHEXADIENE-1-CARBOXYLATE SYNTHASE"/>
    <property type="match status" value="1"/>
</dbReference>
<dbReference type="GO" id="GO:0006508">
    <property type="term" value="P:proteolysis"/>
    <property type="evidence" value="ECO:0007669"/>
    <property type="project" value="InterPro"/>
</dbReference>
<dbReference type="Gene3D" id="3.40.50.1820">
    <property type="entry name" value="alpha/beta hydrolase"/>
    <property type="match status" value="1"/>
</dbReference>
<feature type="domain" description="AB hydrolase-1" evidence="3">
    <location>
        <begin position="68"/>
        <end position="193"/>
    </location>
</feature>
<dbReference type="STRING" id="133385.A0A2T9Y9F9"/>
<protein>
    <recommendedName>
        <fullName evidence="3">AB hydrolase-1 domain-containing protein</fullName>
    </recommendedName>
</protein>
<gene>
    <name evidence="4" type="ORF">BB561_005638</name>
</gene>
<comment type="similarity">
    <text evidence="1">Belongs to the peptidase S33 family.</text>
</comment>
<dbReference type="PANTHER" id="PTHR43248:SF2">
    <property type="entry name" value="PROLYL AMINOPEPTIDASE"/>
    <property type="match status" value="1"/>
</dbReference>
<accession>A0A2T9Y9F9</accession>
<evidence type="ECO:0000256" key="2">
    <source>
        <dbReference type="ARBA" id="ARBA00022801"/>
    </source>
</evidence>
<dbReference type="InterPro" id="IPR000073">
    <property type="entry name" value="AB_hydrolase_1"/>
</dbReference>
<dbReference type="Pfam" id="PF00561">
    <property type="entry name" value="Abhydrolase_1"/>
    <property type="match status" value="1"/>
</dbReference>
<dbReference type="PRINTS" id="PR00793">
    <property type="entry name" value="PROAMNOPTASE"/>
</dbReference>
<dbReference type="EMBL" id="MBFR01000350">
    <property type="protein sequence ID" value="PVU88960.1"/>
    <property type="molecule type" value="Genomic_DNA"/>
</dbReference>
<keyword evidence="5" id="KW-1185">Reference proteome</keyword>
<sequence length="412" mass="46215">MLTDNSTIHELDRSDIESTVLTGGTSYERFFSCPLDYNQPDCQKIQIFVRHLVATNNSDLHSSPFALYLQGGPGFQSPYQTNLTSGWIGILLSRGYQVLLLDQRGTGFSTAINAQSQVFGLSTLEDQVKYLSHFRADSIVKDCELIRKTMTAGRTGSASTKLTLLGQSFGGFCAVTYLSFFPEGIEKVLITGGLPPLIKDPVQVYSCLIPRIMLLNKKYYELHNQDVERVLKIANYLQNNKVVLPGGGIMSVRRFQQLGIVFGSSTGFSSVHKLILECHHDLETINRFSFKTLHSLESFSSFETNIIYAILHESIYCNGGVSSDWACCQAIHSNSEFSKALDLKQSLLENKPLYFTGEMIFPWMSEDYPELAKFKDLFEALASYSKWTDIYDKDALNRNNVPVAAACYYDDP</sequence>
<proteinExistence type="inferred from homology"/>
<organism evidence="4 5">
    <name type="scientific">Smittium simulii</name>
    <dbReference type="NCBI Taxonomy" id="133385"/>
    <lineage>
        <taxon>Eukaryota</taxon>
        <taxon>Fungi</taxon>
        <taxon>Fungi incertae sedis</taxon>
        <taxon>Zoopagomycota</taxon>
        <taxon>Kickxellomycotina</taxon>
        <taxon>Harpellomycetes</taxon>
        <taxon>Harpellales</taxon>
        <taxon>Legeriomycetaceae</taxon>
        <taxon>Smittium</taxon>
    </lineage>
</organism>
<dbReference type="InterPro" id="IPR051601">
    <property type="entry name" value="Serine_prot/Carboxylest_S33"/>
</dbReference>
<reference evidence="4 5" key="1">
    <citation type="journal article" date="2018" name="MBio">
        <title>Comparative Genomics Reveals the Core Gene Toolbox for the Fungus-Insect Symbiosis.</title>
        <authorList>
            <person name="Wang Y."/>
            <person name="Stata M."/>
            <person name="Wang W."/>
            <person name="Stajich J.E."/>
            <person name="White M.M."/>
            <person name="Moncalvo J.M."/>
        </authorList>
    </citation>
    <scope>NUCLEOTIDE SEQUENCE [LARGE SCALE GENOMIC DNA]</scope>
    <source>
        <strain evidence="4 5">SWE-8-4</strain>
    </source>
</reference>
<dbReference type="GO" id="GO:0008233">
    <property type="term" value="F:peptidase activity"/>
    <property type="evidence" value="ECO:0007669"/>
    <property type="project" value="InterPro"/>
</dbReference>
<dbReference type="OrthoDB" id="1898734at2759"/>
<dbReference type="Proteomes" id="UP000245383">
    <property type="component" value="Unassembled WGS sequence"/>
</dbReference>
<evidence type="ECO:0000313" key="4">
    <source>
        <dbReference type="EMBL" id="PVU88960.1"/>
    </source>
</evidence>
<dbReference type="AlphaFoldDB" id="A0A2T9Y9F9"/>
<evidence type="ECO:0000256" key="1">
    <source>
        <dbReference type="ARBA" id="ARBA00010088"/>
    </source>
</evidence>
<dbReference type="InterPro" id="IPR002410">
    <property type="entry name" value="Peptidase_S33"/>
</dbReference>
<evidence type="ECO:0000259" key="3">
    <source>
        <dbReference type="Pfam" id="PF00561"/>
    </source>
</evidence>
<comment type="caution">
    <text evidence="4">The sequence shown here is derived from an EMBL/GenBank/DDBJ whole genome shotgun (WGS) entry which is preliminary data.</text>
</comment>
<keyword evidence="2" id="KW-0378">Hydrolase</keyword>
<name>A0A2T9Y9F9_9FUNG</name>
<dbReference type="InterPro" id="IPR029058">
    <property type="entry name" value="AB_hydrolase_fold"/>
</dbReference>